<protein>
    <submittedName>
        <fullName evidence="1">Uncharacterized protein</fullName>
    </submittedName>
</protein>
<comment type="caution">
    <text evidence="1">The sequence shown here is derived from an EMBL/GenBank/DDBJ whole genome shotgun (WGS) entry which is preliminary data.</text>
</comment>
<dbReference type="OMA" id="ECATTGT"/>
<evidence type="ECO:0000313" key="1">
    <source>
        <dbReference type="EMBL" id="KPI86170.1"/>
    </source>
</evidence>
<sequence>MVSIPGCPSMKIDFMPSSITPFTSPVARTAATATNWTDIDKMPKVYDVEDLYKGEGTRGGLSRSRSRSRSRLSLSVITDTDIDDECATTGTASTFEDITPLDGYRRLFKHCGAVAGAQWSAMHTSPTQTSWEESVTTEIDHDFSESAIAAQPRAAGTCQGSAACPLGRRRTFSQGSANMESSACLNVFDEETELQECCDLVEEEIPEETM</sequence>
<organism evidence="1 2">
    <name type="scientific">Leptomonas seymouri</name>
    <dbReference type="NCBI Taxonomy" id="5684"/>
    <lineage>
        <taxon>Eukaryota</taxon>
        <taxon>Discoba</taxon>
        <taxon>Euglenozoa</taxon>
        <taxon>Kinetoplastea</taxon>
        <taxon>Metakinetoplastina</taxon>
        <taxon>Trypanosomatida</taxon>
        <taxon>Trypanosomatidae</taxon>
        <taxon>Leishmaniinae</taxon>
        <taxon>Leptomonas</taxon>
    </lineage>
</organism>
<accession>A0A0N1PBZ1</accession>
<evidence type="ECO:0000313" key="2">
    <source>
        <dbReference type="Proteomes" id="UP000038009"/>
    </source>
</evidence>
<reference evidence="1 2" key="1">
    <citation type="journal article" date="2015" name="PLoS Pathog.">
        <title>Leptomonas seymouri: Adaptations to the Dixenous Life Cycle Analyzed by Genome Sequencing, Transcriptome Profiling and Co-infection with Leishmania donovani.</title>
        <authorList>
            <person name="Kraeva N."/>
            <person name="Butenko A."/>
            <person name="Hlavacova J."/>
            <person name="Kostygov A."/>
            <person name="Myskova J."/>
            <person name="Grybchuk D."/>
            <person name="Lestinova T."/>
            <person name="Votypka J."/>
            <person name="Volf P."/>
            <person name="Opperdoes F."/>
            <person name="Flegontov P."/>
            <person name="Lukes J."/>
            <person name="Yurchenko V."/>
        </authorList>
    </citation>
    <scope>NUCLEOTIDE SEQUENCE [LARGE SCALE GENOMIC DNA]</scope>
    <source>
        <strain evidence="1 2">ATCC 30220</strain>
    </source>
</reference>
<gene>
    <name evidence="1" type="ORF">ABL78_4759</name>
</gene>
<keyword evidence="2" id="KW-1185">Reference proteome</keyword>
<dbReference type="EMBL" id="LJSK01000144">
    <property type="protein sequence ID" value="KPI86170.1"/>
    <property type="molecule type" value="Genomic_DNA"/>
</dbReference>
<proteinExistence type="predicted"/>
<dbReference type="OrthoDB" id="10576802at2759"/>
<dbReference type="VEuPathDB" id="TriTrypDB:Lsey_0144_0040"/>
<dbReference type="AlphaFoldDB" id="A0A0N1PBZ1"/>
<name>A0A0N1PBZ1_LEPSE</name>
<dbReference type="Proteomes" id="UP000038009">
    <property type="component" value="Unassembled WGS sequence"/>
</dbReference>